<dbReference type="EMBL" id="JAULSN010000002">
    <property type="protein sequence ID" value="KAK3380446.1"/>
    <property type="molecule type" value="Genomic_DNA"/>
</dbReference>
<keyword evidence="2" id="KW-1185">Reference proteome</keyword>
<comment type="caution">
    <text evidence="1">The sequence shown here is derived from an EMBL/GenBank/DDBJ whole genome shotgun (WGS) entry which is preliminary data.</text>
</comment>
<dbReference type="AlphaFoldDB" id="A0AAE0NF88"/>
<reference evidence="1" key="2">
    <citation type="submission" date="2023-06" db="EMBL/GenBank/DDBJ databases">
        <authorList>
            <consortium name="Lawrence Berkeley National Laboratory"/>
            <person name="Haridas S."/>
            <person name="Hensen N."/>
            <person name="Bonometti L."/>
            <person name="Westerberg I."/>
            <person name="Brannstrom I.O."/>
            <person name="Guillou S."/>
            <person name="Cros-Aarteil S."/>
            <person name="Calhoun S."/>
            <person name="Kuo A."/>
            <person name="Mondo S."/>
            <person name="Pangilinan J."/>
            <person name="Riley R."/>
            <person name="Labutti K."/>
            <person name="Andreopoulos B."/>
            <person name="Lipzen A."/>
            <person name="Chen C."/>
            <person name="Yanf M."/>
            <person name="Daum C."/>
            <person name="Ng V."/>
            <person name="Clum A."/>
            <person name="Steindorff A."/>
            <person name="Ohm R."/>
            <person name="Martin F."/>
            <person name="Silar P."/>
            <person name="Natvig D."/>
            <person name="Lalanne C."/>
            <person name="Gautier V."/>
            <person name="Ament-Velasquez S.L."/>
            <person name="Kruys A."/>
            <person name="Hutchinson M.I."/>
            <person name="Powell A.J."/>
            <person name="Barry K."/>
            <person name="Miller A.N."/>
            <person name="Grigoriev I.V."/>
            <person name="Debuchy R."/>
            <person name="Gladieux P."/>
            <person name="Thoren M.H."/>
            <person name="Johannesson H."/>
        </authorList>
    </citation>
    <scope>NUCLEOTIDE SEQUENCE</scope>
    <source>
        <strain evidence="1">CBS 958.72</strain>
    </source>
</reference>
<name>A0AAE0NF88_9PEZI</name>
<proteinExistence type="predicted"/>
<sequence length="368" mass="40638">TQVIGRNNTALFLISGEHGLSNVHHATAYALLGRHPEVEVQFASFPKTEKKVARILASANRAQPRAKPIKFHTVPGPGYGESTEKMGKHISNVIHPPGIRGVNQFCRDMQIYLSPWLADDYLLAYRALGKILDEVGSAVVVLDSLFGPGLDATRDEIRLHAVLSPNTLIDMFADKQPWGGIFWKYPALGSGYPFPLPCKKIPSNIFLVLRFIYSVLVTPDLKEKIAVLKANGVANSIDFFNLYRPGVLWMTQAMTESALPLDFVPPNVTTCGPIVLSMLTVAEQDKDLDAWLKSGPTMLTNLGSTQKPESQVLWKYQKLGAFDDDFVFHTAKSYQGRFRFATWLAADPPSILESGHVVAFVHHGGANR</sequence>
<evidence type="ECO:0008006" key="3">
    <source>
        <dbReference type="Google" id="ProtNLM"/>
    </source>
</evidence>
<evidence type="ECO:0000313" key="2">
    <source>
        <dbReference type="Proteomes" id="UP001287356"/>
    </source>
</evidence>
<reference evidence="1" key="1">
    <citation type="journal article" date="2023" name="Mol. Phylogenet. Evol.">
        <title>Genome-scale phylogeny and comparative genomics of the fungal order Sordariales.</title>
        <authorList>
            <person name="Hensen N."/>
            <person name="Bonometti L."/>
            <person name="Westerberg I."/>
            <person name="Brannstrom I.O."/>
            <person name="Guillou S."/>
            <person name="Cros-Aarteil S."/>
            <person name="Calhoun S."/>
            <person name="Haridas S."/>
            <person name="Kuo A."/>
            <person name="Mondo S."/>
            <person name="Pangilinan J."/>
            <person name="Riley R."/>
            <person name="LaButti K."/>
            <person name="Andreopoulos B."/>
            <person name="Lipzen A."/>
            <person name="Chen C."/>
            <person name="Yan M."/>
            <person name="Daum C."/>
            <person name="Ng V."/>
            <person name="Clum A."/>
            <person name="Steindorff A."/>
            <person name="Ohm R.A."/>
            <person name="Martin F."/>
            <person name="Silar P."/>
            <person name="Natvig D.O."/>
            <person name="Lalanne C."/>
            <person name="Gautier V."/>
            <person name="Ament-Velasquez S.L."/>
            <person name="Kruys A."/>
            <person name="Hutchinson M.I."/>
            <person name="Powell A.J."/>
            <person name="Barry K."/>
            <person name="Miller A.N."/>
            <person name="Grigoriev I.V."/>
            <person name="Debuchy R."/>
            <person name="Gladieux P."/>
            <person name="Hiltunen Thoren M."/>
            <person name="Johannesson H."/>
        </authorList>
    </citation>
    <scope>NUCLEOTIDE SEQUENCE</scope>
    <source>
        <strain evidence="1">CBS 958.72</strain>
    </source>
</reference>
<protein>
    <recommendedName>
        <fullName evidence="3">UDP-glucoronosyl and UDP-glucosyl transferase family protein</fullName>
    </recommendedName>
</protein>
<evidence type="ECO:0000313" key="1">
    <source>
        <dbReference type="EMBL" id="KAK3380446.1"/>
    </source>
</evidence>
<accession>A0AAE0NF88</accession>
<dbReference type="Proteomes" id="UP001287356">
    <property type="component" value="Unassembled WGS sequence"/>
</dbReference>
<feature type="non-terminal residue" evidence="1">
    <location>
        <position position="1"/>
    </location>
</feature>
<dbReference type="SUPFAM" id="SSF53756">
    <property type="entry name" value="UDP-Glycosyltransferase/glycogen phosphorylase"/>
    <property type="match status" value="1"/>
</dbReference>
<gene>
    <name evidence="1" type="ORF">B0T24DRAFT_519725</name>
</gene>
<organism evidence="1 2">
    <name type="scientific">Lasiosphaeria ovina</name>
    <dbReference type="NCBI Taxonomy" id="92902"/>
    <lineage>
        <taxon>Eukaryota</taxon>
        <taxon>Fungi</taxon>
        <taxon>Dikarya</taxon>
        <taxon>Ascomycota</taxon>
        <taxon>Pezizomycotina</taxon>
        <taxon>Sordariomycetes</taxon>
        <taxon>Sordariomycetidae</taxon>
        <taxon>Sordariales</taxon>
        <taxon>Lasiosphaeriaceae</taxon>
        <taxon>Lasiosphaeria</taxon>
    </lineage>
</organism>